<comment type="subcellular location">
    <subcellularLocation>
        <location evidence="6">Cytoplasm</location>
    </subcellularLocation>
</comment>
<dbReference type="PANTHER" id="PTHR43033:SF1">
    <property type="entry name" value="TRNA(ILE)-LYSIDINE SYNTHASE-RELATED"/>
    <property type="match status" value="1"/>
</dbReference>
<comment type="caution">
    <text evidence="8">The sequence shown here is derived from an EMBL/GenBank/DDBJ whole genome shotgun (WGS) entry which is preliminary data.</text>
</comment>
<dbReference type="HAMAP" id="MF_01161">
    <property type="entry name" value="tRNA_Ile_lys_synt"/>
    <property type="match status" value="1"/>
</dbReference>
<sequence>MKNMHLLYPSGYIMLKQVVKDFLTLRLEKGAKILLGLSGGADSMALLHLLVESKETLDFSLHVAHVDHGWREESAREAEALKQVASHLKLSFHLHRLEKMKGGDLENRAREERLAFFSRLHKEEGFQALLLAHHAGDQAETVFKRIAEGAGLKGLGGLYEERLLGSLCVWRPLLSMRKEALIHYLNKKKLHYFEDATNQDTSYLRSRMRVELFPQLEKIFGKRMEGNFAKLGKMCQELSLYFEERGGDIEKKLVHGPFGAYLDLRLGIHSLELKYFLKGLAPFSYDALEVLMKLIRQKRPSGKIHVGSTTFQLSRSHLFIYQEPFPSFFETPELWKEGGDGSWEAFWQGEVAIPKGNYSLEKLSNLEPLIRKKIKKGYGAKGVPSFFYDKLPIFAFGSIQKKRNLLL</sequence>
<proteinExistence type="inferred from homology"/>
<comment type="similarity">
    <text evidence="6">Belongs to the tRNA(Ile)-lysidine synthase family.</text>
</comment>
<dbReference type="EMBL" id="JAAEJV010000025">
    <property type="protein sequence ID" value="MBF5059514.1"/>
    <property type="molecule type" value="Genomic_DNA"/>
</dbReference>
<dbReference type="GO" id="GO:0032267">
    <property type="term" value="F:tRNA(Ile)-lysidine synthase activity"/>
    <property type="evidence" value="ECO:0007669"/>
    <property type="project" value="UniProtKB-EC"/>
</dbReference>
<keyword evidence="1 6" id="KW-0436">Ligase</keyword>
<evidence type="ECO:0000259" key="7">
    <source>
        <dbReference type="Pfam" id="PF01171"/>
    </source>
</evidence>
<dbReference type="InterPro" id="IPR014729">
    <property type="entry name" value="Rossmann-like_a/b/a_fold"/>
</dbReference>
<keyword evidence="2 6" id="KW-0819">tRNA processing</keyword>
<evidence type="ECO:0000256" key="4">
    <source>
        <dbReference type="ARBA" id="ARBA00022840"/>
    </source>
</evidence>
<dbReference type="InterPro" id="IPR011063">
    <property type="entry name" value="TilS/TtcA_N"/>
</dbReference>
<keyword evidence="4 6" id="KW-0067">ATP-binding</keyword>
<feature type="binding site" evidence="6">
    <location>
        <begin position="38"/>
        <end position="43"/>
    </location>
    <ligand>
        <name>ATP</name>
        <dbReference type="ChEBI" id="CHEBI:30616"/>
    </ligand>
</feature>
<keyword evidence="6" id="KW-0963">Cytoplasm</keyword>
<evidence type="ECO:0000256" key="2">
    <source>
        <dbReference type="ARBA" id="ARBA00022694"/>
    </source>
</evidence>
<dbReference type="CDD" id="cd01992">
    <property type="entry name" value="TilS_N"/>
    <property type="match status" value="1"/>
</dbReference>
<dbReference type="EC" id="6.3.4.19" evidence="6"/>
<dbReference type="Gene3D" id="3.40.50.620">
    <property type="entry name" value="HUPs"/>
    <property type="match status" value="1"/>
</dbReference>
<evidence type="ECO:0000256" key="3">
    <source>
        <dbReference type="ARBA" id="ARBA00022741"/>
    </source>
</evidence>
<dbReference type="Proteomes" id="UP001194714">
    <property type="component" value="Unassembled WGS sequence"/>
</dbReference>
<dbReference type="PANTHER" id="PTHR43033">
    <property type="entry name" value="TRNA(ILE)-LYSIDINE SYNTHASE-RELATED"/>
    <property type="match status" value="1"/>
</dbReference>
<evidence type="ECO:0000313" key="9">
    <source>
        <dbReference type="Proteomes" id="UP001194714"/>
    </source>
</evidence>
<feature type="domain" description="tRNA(Ile)-lysidine/2-thiocytidine synthase N-terminal" evidence="7">
    <location>
        <begin position="32"/>
        <end position="210"/>
    </location>
</feature>
<comment type="domain">
    <text evidence="6">The N-terminal region contains the highly conserved SGGXDS motif, predicted to be a P-loop motif involved in ATP binding.</text>
</comment>
<comment type="function">
    <text evidence="6">Ligates lysine onto the cytidine present at position 34 of the AUA codon-specific tRNA(Ile) that contains the anticodon CAU, in an ATP-dependent manner. Cytidine is converted to lysidine, thus changing the amino acid specificity of the tRNA from methionine to isoleucine.</text>
</comment>
<name>A0ABS0AZY4_9BACT</name>
<gene>
    <name evidence="6" type="primary">tilS</name>
    <name evidence="8" type="ORF">NEPTK9_001028</name>
</gene>
<accession>A0ABS0AZY4</accession>
<evidence type="ECO:0000313" key="8">
    <source>
        <dbReference type="EMBL" id="MBF5059514.1"/>
    </source>
</evidence>
<organism evidence="8 9">
    <name type="scientific">Candidatus Neptunichlamydia vexilliferae</name>
    <dbReference type="NCBI Taxonomy" id="1651774"/>
    <lineage>
        <taxon>Bacteria</taxon>
        <taxon>Pseudomonadati</taxon>
        <taxon>Chlamydiota</taxon>
        <taxon>Chlamydiia</taxon>
        <taxon>Parachlamydiales</taxon>
        <taxon>Simkaniaceae</taxon>
        <taxon>Candidatus Neptunichlamydia</taxon>
    </lineage>
</organism>
<protein>
    <recommendedName>
        <fullName evidence="6">tRNA(Ile)-lysidine synthase</fullName>
        <ecNumber evidence="6">6.3.4.19</ecNumber>
    </recommendedName>
    <alternativeName>
        <fullName evidence="6">tRNA(Ile)-2-lysyl-cytidine synthase</fullName>
    </alternativeName>
    <alternativeName>
        <fullName evidence="6">tRNA(Ile)-lysidine synthetase</fullName>
    </alternativeName>
</protein>
<reference evidence="8 9" key="1">
    <citation type="submission" date="2020-01" db="EMBL/GenBank/DDBJ databases">
        <title>Draft genome sequence of Cand. Neptunochlamydia vexilliferae K9.</title>
        <authorList>
            <person name="Schulz F."/>
            <person name="Koestlbacher S."/>
            <person name="Wascher F."/>
            <person name="Pizzetti I."/>
            <person name="Horn M."/>
        </authorList>
    </citation>
    <scope>NUCLEOTIDE SEQUENCE [LARGE SCALE GENOMIC DNA]</scope>
    <source>
        <strain evidence="8 9">K9</strain>
    </source>
</reference>
<evidence type="ECO:0000256" key="6">
    <source>
        <dbReference type="HAMAP-Rule" id="MF_01161"/>
    </source>
</evidence>
<evidence type="ECO:0000256" key="5">
    <source>
        <dbReference type="ARBA" id="ARBA00048539"/>
    </source>
</evidence>
<dbReference type="Pfam" id="PF01171">
    <property type="entry name" value="ATP_bind_3"/>
    <property type="match status" value="1"/>
</dbReference>
<dbReference type="InterPro" id="IPR012094">
    <property type="entry name" value="tRNA_Ile_lys_synt"/>
</dbReference>
<keyword evidence="9" id="KW-1185">Reference proteome</keyword>
<keyword evidence="3 6" id="KW-0547">Nucleotide-binding</keyword>
<evidence type="ECO:0000256" key="1">
    <source>
        <dbReference type="ARBA" id="ARBA00022598"/>
    </source>
</evidence>
<dbReference type="InterPro" id="IPR012795">
    <property type="entry name" value="tRNA_Ile_lys_synt_N"/>
</dbReference>
<dbReference type="NCBIfam" id="TIGR02432">
    <property type="entry name" value="lysidine_TilS_N"/>
    <property type="match status" value="1"/>
</dbReference>
<comment type="catalytic activity">
    <reaction evidence="5 6">
        <text>cytidine(34) in tRNA(Ile2) + L-lysine + ATP = lysidine(34) in tRNA(Ile2) + AMP + diphosphate + H(+)</text>
        <dbReference type="Rhea" id="RHEA:43744"/>
        <dbReference type="Rhea" id="RHEA-COMP:10625"/>
        <dbReference type="Rhea" id="RHEA-COMP:10670"/>
        <dbReference type="ChEBI" id="CHEBI:15378"/>
        <dbReference type="ChEBI" id="CHEBI:30616"/>
        <dbReference type="ChEBI" id="CHEBI:32551"/>
        <dbReference type="ChEBI" id="CHEBI:33019"/>
        <dbReference type="ChEBI" id="CHEBI:82748"/>
        <dbReference type="ChEBI" id="CHEBI:83665"/>
        <dbReference type="ChEBI" id="CHEBI:456215"/>
        <dbReference type="EC" id="6.3.4.19"/>
    </reaction>
</comment>
<dbReference type="SUPFAM" id="SSF52402">
    <property type="entry name" value="Adenine nucleotide alpha hydrolases-like"/>
    <property type="match status" value="1"/>
</dbReference>